<dbReference type="Gene3D" id="2.40.10.350">
    <property type="entry name" value="Rod shape-determining protein MreC, domain 2"/>
    <property type="match status" value="1"/>
</dbReference>
<proteinExistence type="inferred from homology"/>
<accession>A0A0S4M4M4</accession>
<dbReference type="PANTHER" id="PTHR34138">
    <property type="entry name" value="CELL SHAPE-DETERMINING PROTEIN MREC"/>
    <property type="match status" value="1"/>
</dbReference>
<dbReference type="Pfam" id="PF04085">
    <property type="entry name" value="MreC"/>
    <property type="match status" value="1"/>
</dbReference>
<dbReference type="GO" id="GO:0005886">
    <property type="term" value="C:plasma membrane"/>
    <property type="evidence" value="ECO:0007669"/>
    <property type="project" value="TreeGrafter"/>
</dbReference>
<dbReference type="AlphaFoldDB" id="A0A0S4M4M4"/>
<dbReference type="Gene3D" id="2.40.10.340">
    <property type="entry name" value="Rod shape-determining protein MreC, domain 1"/>
    <property type="match status" value="1"/>
</dbReference>
<dbReference type="RefSeq" id="WP_092342146.1">
    <property type="nucleotide sequence ID" value="NZ_FLSL01000086.1"/>
</dbReference>
<dbReference type="GO" id="GO:0008360">
    <property type="term" value="P:regulation of cell shape"/>
    <property type="evidence" value="ECO:0007669"/>
    <property type="project" value="UniProtKB-KW"/>
</dbReference>
<dbReference type="OrthoDB" id="9808025at2"/>
<dbReference type="PANTHER" id="PTHR34138:SF1">
    <property type="entry name" value="CELL SHAPE-DETERMINING PROTEIN MREC"/>
    <property type="match status" value="1"/>
</dbReference>
<dbReference type="EMBL" id="LN906597">
    <property type="protein sequence ID" value="CUT17254.1"/>
    <property type="molecule type" value="Genomic_DNA"/>
</dbReference>
<keyword evidence="3 5" id="KW-0133">Cell shape</keyword>
<evidence type="ECO:0000256" key="5">
    <source>
        <dbReference type="PIRNR" id="PIRNR038471"/>
    </source>
</evidence>
<evidence type="ECO:0000256" key="2">
    <source>
        <dbReference type="ARBA" id="ARBA00013855"/>
    </source>
</evidence>
<comment type="function">
    <text evidence="5">Involved in formation and maintenance of cell shape.</text>
</comment>
<comment type="similarity">
    <text evidence="1 5">Belongs to the MreC family.</text>
</comment>
<dbReference type="Proteomes" id="UP000198651">
    <property type="component" value="Chromosome I"/>
</dbReference>
<evidence type="ECO:0000256" key="3">
    <source>
        <dbReference type="ARBA" id="ARBA00022960"/>
    </source>
</evidence>
<dbReference type="InterPro" id="IPR042175">
    <property type="entry name" value="Cell/Rod_MreC_2"/>
</dbReference>
<gene>
    <name evidence="7" type="primary">mreC</name>
    <name evidence="7" type="ORF">Ark11_0405</name>
</gene>
<evidence type="ECO:0000256" key="1">
    <source>
        <dbReference type="ARBA" id="ARBA00009369"/>
    </source>
</evidence>
<organism evidence="7 8">
    <name type="scientific">Candidatus Ichthyocystis hellenicum</name>
    <dbReference type="NCBI Taxonomy" id="1561003"/>
    <lineage>
        <taxon>Bacteria</taxon>
        <taxon>Pseudomonadati</taxon>
        <taxon>Pseudomonadota</taxon>
        <taxon>Betaproteobacteria</taxon>
        <taxon>Burkholderiales</taxon>
        <taxon>Candidatus Ichthyocystis</taxon>
    </lineage>
</organism>
<dbReference type="STRING" id="1561003.Ark11_0405"/>
<dbReference type="InterPro" id="IPR007221">
    <property type="entry name" value="MreC"/>
</dbReference>
<reference evidence="8" key="1">
    <citation type="submission" date="2015-11" db="EMBL/GenBank/DDBJ databases">
        <authorList>
            <person name="Seth-Smith H.M.B."/>
        </authorList>
    </citation>
    <scope>NUCLEOTIDE SEQUENCE [LARGE SCALE GENOMIC DNA]</scope>
    <source>
        <strain evidence="8">2013Ark11</strain>
    </source>
</reference>
<dbReference type="InterPro" id="IPR042177">
    <property type="entry name" value="Cell/Rod_1"/>
</dbReference>
<dbReference type="PIRSF" id="PIRSF038471">
    <property type="entry name" value="MreC"/>
    <property type="match status" value="1"/>
</dbReference>
<sequence>MSCPEKVTIEKERIFFRRNELHEKMWVIFYVVLSLSLMTLDYKLHRLEEVKFFVGSCVKPFQESLMKFLELPYRVSSAFANAMTNAQKVSELSRELSRQKVQEAYTSSLKEQNDNLSRILKLNNENHYLHSITAQIIKVGLNPFITELTLNKGLSDGIALGNPVINEQGLIGQVTRLYQHYAEVTLLSAINQETPVEILPSGVTGITVGRGKSLSVILMPQNSNIEPGNTVVTSGIDGLYPRHIRVGTIISVVKNSNANTVEATTEPIATEKLSPYVIVIPSRKVIQLGEEKLYVAQKSIYRQ</sequence>
<protein>
    <recommendedName>
        <fullName evidence="2 5">Cell shape-determining protein MreC</fullName>
    </recommendedName>
    <alternativeName>
        <fullName evidence="4 5">Cell shape protein MreC</fullName>
    </alternativeName>
</protein>
<name>A0A0S4M4M4_9BURK</name>
<dbReference type="NCBIfam" id="TIGR00219">
    <property type="entry name" value="mreC"/>
    <property type="match status" value="1"/>
</dbReference>
<feature type="domain" description="Rod shape-determining protein MreC beta-barrel core" evidence="6">
    <location>
        <begin position="136"/>
        <end position="280"/>
    </location>
</feature>
<dbReference type="InterPro" id="IPR055342">
    <property type="entry name" value="MreC_beta-barrel_core"/>
</dbReference>
<evidence type="ECO:0000256" key="4">
    <source>
        <dbReference type="ARBA" id="ARBA00032089"/>
    </source>
</evidence>
<keyword evidence="8" id="KW-1185">Reference proteome</keyword>
<evidence type="ECO:0000259" key="6">
    <source>
        <dbReference type="Pfam" id="PF04085"/>
    </source>
</evidence>
<evidence type="ECO:0000313" key="8">
    <source>
        <dbReference type="Proteomes" id="UP000198651"/>
    </source>
</evidence>
<evidence type="ECO:0000313" key="7">
    <source>
        <dbReference type="EMBL" id="CUT17254.1"/>
    </source>
</evidence>